<dbReference type="Gene3D" id="3.40.33.10">
    <property type="entry name" value="CAP"/>
    <property type="match status" value="1"/>
</dbReference>
<feature type="signal peptide" evidence="1">
    <location>
        <begin position="1"/>
        <end position="22"/>
    </location>
</feature>
<dbReference type="Proteomes" id="UP000046392">
    <property type="component" value="Unplaced"/>
</dbReference>
<name>A0A0N5B5V5_STREA</name>
<proteinExistence type="predicted"/>
<accession>A0A0N5B5V5</accession>
<keyword evidence="1" id="KW-0732">Signal</keyword>
<feature type="domain" description="SCP" evidence="2">
    <location>
        <begin position="154"/>
        <end position="263"/>
    </location>
</feature>
<evidence type="ECO:0000256" key="1">
    <source>
        <dbReference type="SAM" id="SignalP"/>
    </source>
</evidence>
<organism evidence="3 4">
    <name type="scientific">Strongyloides papillosus</name>
    <name type="common">Intestinal threadworm</name>
    <dbReference type="NCBI Taxonomy" id="174720"/>
    <lineage>
        <taxon>Eukaryota</taxon>
        <taxon>Metazoa</taxon>
        <taxon>Ecdysozoa</taxon>
        <taxon>Nematoda</taxon>
        <taxon>Chromadorea</taxon>
        <taxon>Rhabditida</taxon>
        <taxon>Tylenchina</taxon>
        <taxon>Panagrolaimomorpha</taxon>
        <taxon>Strongyloidoidea</taxon>
        <taxon>Strongyloididae</taxon>
        <taxon>Strongyloides</taxon>
    </lineage>
</organism>
<dbReference type="WBParaSite" id="SPAL_0000144800.1">
    <property type="protein sequence ID" value="SPAL_0000144800.1"/>
    <property type="gene ID" value="SPAL_0000144800"/>
</dbReference>
<dbReference type="InterPro" id="IPR014044">
    <property type="entry name" value="CAP_dom"/>
</dbReference>
<evidence type="ECO:0000259" key="2">
    <source>
        <dbReference type="Pfam" id="PF00188"/>
    </source>
</evidence>
<reference evidence="4" key="1">
    <citation type="submission" date="2017-02" db="UniProtKB">
        <authorList>
            <consortium name="WormBaseParasite"/>
        </authorList>
    </citation>
    <scope>IDENTIFICATION</scope>
</reference>
<dbReference type="InterPro" id="IPR035940">
    <property type="entry name" value="CAP_sf"/>
</dbReference>
<evidence type="ECO:0000313" key="3">
    <source>
        <dbReference type="Proteomes" id="UP000046392"/>
    </source>
</evidence>
<dbReference type="Pfam" id="PF00188">
    <property type="entry name" value="CAP"/>
    <property type="match status" value="1"/>
</dbReference>
<dbReference type="AlphaFoldDB" id="A0A0N5B5V5"/>
<sequence>MKYLSIIELCIILFTFFPNIQGPKLERFSSIRNSFANKQYKPLKEEYKITYYLHKHRIWYECNNFFFEKHSDVVTYYNNLRLGNAGKSKKPKGAKDSKYIKSDEKLLKIAEYSYPDIFKSNPFSDNIWKRVWHGCGYNCFAANGFKILKEGFLTEINEYRKLHGVAPLQKDPLLQRFAKIQALKSCLPKPIPFKSANIVGYLGSIIKLRHASLTVKKLYDRLLSEYNWNSKKHVSSDTKYVQMIWKKTRNIGIGVCVRNENIYVAFLFSPRGCYGSYKKNVPPIEEKYLYTHNLFSRRRAE</sequence>
<keyword evidence="3" id="KW-1185">Reference proteome</keyword>
<evidence type="ECO:0000313" key="4">
    <source>
        <dbReference type="WBParaSite" id="SPAL_0000144800.1"/>
    </source>
</evidence>
<feature type="chain" id="PRO_5005893997" evidence="1">
    <location>
        <begin position="23"/>
        <end position="301"/>
    </location>
</feature>
<protein>
    <submittedName>
        <fullName evidence="4">SCP domain-containing protein</fullName>
    </submittedName>
</protein>
<dbReference type="SUPFAM" id="SSF55797">
    <property type="entry name" value="PR-1-like"/>
    <property type="match status" value="1"/>
</dbReference>